<dbReference type="InterPro" id="IPR017907">
    <property type="entry name" value="Znf_RING_CS"/>
</dbReference>
<dbReference type="GO" id="GO:0016567">
    <property type="term" value="P:protein ubiquitination"/>
    <property type="evidence" value="ECO:0007669"/>
    <property type="project" value="InterPro"/>
</dbReference>
<evidence type="ECO:0000313" key="17">
    <source>
        <dbReference type="EMBL" id="KAK1403999.1"/>
    </source>
</evidence>
<evidence type="ECO:0000256" key="1">
    <source>
        <dbReference type="ARBA" id="ARBA00001798"/>
    </source>
</evidence>
<dbReference type="GO" id="GO:0008270">
    <property type="term" value="F:zinc ion binding"/>
    <property type="evidence" value="ECO:0007669"/>
    <property type="project" value="UniProtKB-KW"/>
</dbReference>
<dbReference type="PANTHER" id="PTHR11685">
    <property type="entry name" value="RBR FAMILY RING FINGER AND IBR DOMAIN-CONTAINING"/>
    <property type="match status" value="1"/>
</dbReference>
<dbReference type="SMART" id="SM00647">
    <property type="entry name" value="IBR"/>
    <property type="match status" value="2"/>
</dbReference>
<dbReference type="CDD" id="cd20346">
    <property type="entry name" value="BRcat_RBR_ANKIB1"/>
    <property type="match status" value="1"/>
</dbReference>
<dbReference type="Gene3D" id="3.30.40.10">
    <property type="entry name" value="Zinc/RING finger domain, C3HC4 (zinc finger)"/>
    <property type="match status" value="1"/>
</dbReference>
<feature type="region of interest" description="Disordered" evidence="14">
    <location>
        <begin position="485"/>
        <end position="507"/>
    </location>
</feature>
<feature type="compositionally biased region" description="Basic residues" evidence="14">
    <location>
        <begin position="498"/>
        <end position="507"/>
    </location>
</feature>
<comment type="similarity">
    <text evidence="5">Belongs to the RBR family. Ariadne subfamily.</text>
</comment>
<dbReference type="InterPro" id="IPR044066">
    <property type="entry name" value="TRIAD_supradom"/>
</dbReference>
<dbReference type="Gene3D" id="1.20.120.1750">
    <property type="match status" value="1"/>
</dbReference>
<evidence type="ECO:0000256" key="4">
    <source>
        <dbReference type="ARBA" id="ARBA00004906"/>
    </source>
</evidence>
<dbReference type="InterPro" id="IPR048962">
    <property type="entry name" value="ARIH1-like_UBL"/>
</dbReference>
<comment type="catalytic activity">
    <reaction evidence="1">
        <text>[E2 ubiquitin-conjugating enzyme]-S-ubiquitinyl-L-cysteine + [acceptor protein]-L-lysine = [E2 ubiquitin-conjugating enzyme]-L-cysteine + [acceptor protein]-N(6)-ubiquitinyl-L-lysine.</text>
        <dbReference type="EC" id="2.3.2.31"/>
    </reaction>
</comment>
<gene>
    <name evidence="17" type="ORF">POM88_003604</name>
</gene>
<protein>
    <recommendedName>
        <fullName evidence="6">RBR-type E3 ubiquitin transferase</fullName>
        <ecNumber evidence="6">2.3.2.31</ecNumber>
    </recommendedName>
</protein>
<comment type="pathway">
    <text evidence="4">Protein modification; protein ubiquitination.</text>
</comment>
<dbReference type="SUPFAM" id="SSF57850">
    <property type="entry name" value="RING/U-box"/>
    <property type="match status" value="3"/>
</dbReference>
<evidence type="ECO:0000256" key="14">
    <source>
        <dbReference type="SAM" id="MobiDB-lite"/>
    </source>
</evidence>
<dbReference type="Pfam" id="PF19422">
    <property type="entry name" value="Ariadne"/>
    <property type="match status" value="1"/>
</dbReference>
<comment type="cofactor">
    <cofactor evidence="2">
        <name>Zn(2+)</name>
        <dbReference type="ChEBI" id="CHEBI:29105"/>
    </cofactor>
</comment>
<evidence type="ECO:0000256" key="2">
    <source>
        <dbReference type="ARBA" id="ARBA00001947"/>
    </source>
</evidence>
<dbReference type="EMBL" id="JAUIZM010000001">
    <property type="protein sequence ID" value="KAK1403999.1"/>
    <property type="molecule type" value="Genomic_DNA"/>
</dbReference>
<evidence type="ECO:0000256" key="12">
    <source>
        <dbReference type="ARBA" id="ARBA00022833"/>
    </source>
</evidence>
<name>A0AAD8NBU1_9APIA</name>
<dbReference type="FunFam" id="1.20.120.1750:FF:000027">
    <property type="entry name" value="RBR-type E3 ubiquitin transferase"/>
    <property type="match status" value="1"/>
</dbReference>
<dbReference type="FunFam" id="3.30.40.10:FF:000019">
    <property type="entry name" value="RBR-type E3 ubiquitin transferase"/>
    <property type="match status" value="1"/>
</dbReference>
<keyword evidence="11" id="KW-0833">Ubl conjugation pathway</keyword>
<evidence type="ECO:0000256" key="3">
    <source>
        <dbReference type="ARBA" id="ARBA00003976"/>
    </source>
</evidence>
<dbReference type="PROSITE" id="PS51873">
    <property type="entry name" value="TRIAD"/>
    <property type="match status" value="1"/>
</dbReference>
<dbReference type="PROSITE" id="PS50089">
    <property type="entry name" value="ZF_RING_2"/>
    <property type="match status" value="1"/>
</dbReference>
<evidence type="ECO:0000256" key="7">
    <source>
        <dbReference type="ARBA" id="ARBA00022679"/>
    </source>
</evidence>
<dbReference type="InterPro" id="IPR002867">
    <property type="entry name" value="IBR_dom"/>
</dbReference>
<dbReference type="InterPro" id="IPR013083">
    <property type="entry name" value="Znf_RING/FYVE/PHD"/>
</dbReference>
<evidence type="ECO:0000256" key="5">
    <source>
        <dbReference type="ARBA" id="ARBA00005884"/>
    </source>
</evidence>
<dbReference type="GO" id="GO:0061630">
    <property type="term" value="F:ubiquitin protein ligase activity"/>
    <property type="evidence" value="ECO:0007669"/>
    <property type="project" value="UniProtKB-EC"/>
</dbReference>
<evidence type="ECO:0000256" key="6">
    <source>
        <dbReference type="ARBA" id="ARBA00012251"/>
    </source>
</evidence>
<feature type="domain" description="RING-type" evidence="15">
    <location>
        <begin position="100"/>
        <end position="146"/>
    </location>
</feature>
<sequence length="507" mass="58776">MDFDFDDVNFIDESISDDDHKKKSFKILKEIDIQKIQEDDIASVSCLISVPTTSACILLYHFKWNVESLLETWFSDEERVKKKVGLVNKIPIADSKEFTCGICFDVFPAHDKIIGSCDHMYCSTCLGTYISTSIDEGPGCLSLRCPDPSCEAAVGVDMVHLLVSDIYRKKFHQYLVRSYVDQGNNNVKWCPAPGCDAAIEYKGNDVGESASYEVVCSCSYKFCWRCIEEDHRPIDCDTVVKWIQKNKCEAQNVQWILAYTKPCPKCNRAIEKNMGCMHMTCNRSCGHQFCWTCLGPWSNSHRCNTYKSEQKDETKNAEDKRRQNAKASLERYTHYFERWDANHKSRMKAQTDLKKMQEKNLNILSEKFALTELRSKFVPEAWQQIIECRRTLKWSYAYGYFIPEHERAKLALFEYLQGQAEAGLERLHQCAEKELIEWLENYDATADQFDIFRVKLVDLTSVTRNYFANLVTALENDLCESEYEGQAKRKNRKEEKKKPGKKQKLAV</sequence>
<keyword evidence="7 17" id="KW-0808">Transferase</keyword>
<keyword evidence="10 13" id="KW-0863">Zinc-finger</keyword>
<feature type="domain" description="RING-type" evidence="16">
    <location>
        <begin position="96"/>
        <end position="313"/>
    </location>
</feature>
<proteinExistence type="inferred from homology"/>
<keyword evidence="8" id="KW-0479">Metal-binding</keyword>
<evidence type="ECO:0000256" key="11">
    <source>
        <dbReference type="ARBA" id="ARBA00022786"/>
    </source>
</evidence>
<organism evidence="17 18">
    <name type="scientific">Heracleum sosnowskyi</name>
    <dbReference type="NCBI Taxonomy" id="360622"/>
    <lineage>
        <taxon>Eukaryota</taxon>
        <taxon>Viridiplantae</taxon>
        <taxon>Streptophyta</taxon>
        <taxon>Embryophyta</taxon>
        <taxon>Tracheophyta</taxon>
        <taxon>Spermatophyta</taxon>
        <taxon>Magnoliopsida</taxon>
        <taxon>eudicotyledons</taxon>
        <taxon>Gunneridae</taxon>
        <taxon>Pentapetalae</taxon>
        <taxon>asterids</taxon>
        <taxon>campanulids</taxon>
        <taxon>Apiales</taxon>
        <taxon>Apiaceae</taxon>
        <taxon>Apioideae</taxon>
        <taxon>apioid superclade</taxon>
        <taxon>Tordylieae</taxon>
        <taxon>Tordyliinae</taxon>
        <taxon>Heracleum</taxon>
    </lineage>
</organism>
<dbReference type="EC" id="2.3.2.31" evidence="6"/>
<dbReference type="InterPro" id="IPR031127">
    <property type="entry name" value="E3_UB_ligase_RBR"/>
</dbReference>
<dbReference type="InterPro" id="IPR045840">
    <property type="entry name" value="Ariadne"/>
</dbReference>
<comment type="caution">
    <text evidence="17">The sequence shown here is derived from an EMBL/GenBank/DDBJ whole genome shotgun (WGS) entry which is preliminary data.</text>
</comment>
<evidence type="ECO:0000256" key="8">
    <source>
        <dbReference type="ARBA" id="ARBA00022723"/>
    </source>
</evidence>
<evidence type="ECO:0000256" key="9">
    <source>
        <dbReference type="ARBA" id="ARBA00022737"/>
    </source>
</evidence>
<dbReference type="Proteomes" id="UP001237642">
    <property type="component" value="Unassembled WGS sequence"/>
</dbReference>
<reference evidence="17" key="2">
    <citation type="submission" date="2023-05" db="EMBL/GenBank/DDBJ databases">
        <authorList>
            <person name="Schelkunov M.I."/>
        </authorList>
    </citation>
    <scope>NUCLEOTIDE SEQUENCE</scope>
    <source>
        <strain evidence="17">Hsosn_3</strain>
        <tissue evidence="17">Leaf</tissue>
    </source>
</reference>
<evidence type="ECO:0000256" key="13">
    <source>
        <dbReference type="PROSITE-ProRule" id="PRU00175"/>
    </source>
</evidence>
<dbReference type="AlphaFoldDB" id="A0AAD8NBU1"/>
<dbReference type="Pfam" id="PF01485">
    <property type="entry name" value="IBR"/>
    <property type="match status" value="1"/>
</dbReference>
<evidence type="ECO:0000256" key="10">
    <source>
        <dbReference type="ARBA" id="ARBA00022771"/>
    </source>
</evidence>
<evidence type="ECO:0000259" key="15">
    <source>
        <dbReference type="PROSITE" id="PS50089"/>
    </source>
</evidence>
<accession>A0AAD8NBU1</accession>
<comment type="function">
    <text evidence="3">Might act as an E3 ubiquitin-protein ligase, or as part of E3 complex, which accepts ubiquitin from specific E2 ubiquitin-conjugating enzymes and then transfers it to substrates.</text>
</comment>
<dbReference type="InterPro" id="IPR001841">
    <property type="entry name" value="Znf_RING"/>
</dbReference>
<keyword evidence="9" id="KW-0677">Repeat</keyword>
<reference evidence="17" key="1">
    <citation type="submission" date="2023-02" db="EMBL/GenBank/DDBJ databases">
        <title>Genome of toxic invasive species Heracleum sosnowskyi carries increased number of genes despite the absence of recent whole-genome duplications.</title>
        <authorList>
            <person name="Schelkunov M."/>
            <person name="Shtratnikova V."/>
            <person name="Makarenko M."/>
            <person name="Klepikova A."/>
            <person name="Omelchenko D."/>
            <person name="Novikova G."/>
            <person name="Obukhova E."/>
            <person name="Bogdanov V."/>
            <person name="Penin A."/>
            <person name="Logacheva M."/>
        </authorList>
    </citation>
    <scope>NUCLEOTIDE SEQUENCE</scope>
    <source>
        <strain evidence="17">Hsosn_3</strain>
        <tissue evidence="17">Leaf</tissue>
    </source>
</reference>
<keyword evidence="12" id="KW-0862">Zinc</keyword>
<evidence type="ECO:0000313" key="18">
    <source>
        <dbReference type="Proteomes" id="UP001237642"/>
    </source>
</evidence>
<dbReference type="Pfam" id="PF22191">
    <property type="entry name" value="IBR_1"/>
    <property type="match status" value="1"/>
</dbReference>
<dbReference type="PROSITE" id="PS00518">
    <property type="entry name" value="ZF_RING_1"/>
    <property type="match status" value="2"/>
</dbReference>
<dbReference type="Pfam" id="PF21235">
    <property type="entry name" value="UBA_ARI1"/>
    <property type="match status" value="1"/>
</dbReference>
<keyword evidence="18" id="KW-1185">Reference proteome</keyword>
<evidence type="ECO:0000259" key="16">
    <source>
        <dbReference type="PROSITE" id="PS51873"/>
    </source>
</evidence>